<dbReference type="EMBL" id="BORS01000001">
    <property type="protein sequence ID" value="GIO40534.1"/>
    <property type="molecule type" value="Genomic_DNA"/>
</dbReference>
<organism evidence="1 2">
    <name type="scientific">Paenibacillus apis</name>
    <dbReference type="NCBI Taxonomy" id="1792174"/>
    <lineage>
        <taxon>Bacteria</taxon>
        <taxon>Bacillati</taxon>
        <taxon>Bacillota</taxon>
        <taxon>Bacilli</taxon>
        <taxon>Bacillales</taxon>
        <taxon>Paenibacillaceae</taxon>
        <taxon>Paenibacillus</taxon>
    </lineage>
</organism>
<protein>
    <submittedName>
        <fullName evidence="1">Uncharacterized protein</fullName>
    </submittedName>
</protein>
<evidence type="ECO:0000313" key="2">
    <source>
        <dbReference type="Proteomes" id="UP000678895"/>
    </source>
</evidence>
<name>A0A919XX15_9BACL</name>
<proteinExistence type="predicted"/>
<accession>A0A919XX15</accession>
<evidence type="ECO:0000313" key="1">
    <source>
        <dbReference type="EMBL" id="GIO40534.1"/>
    </source>
</evidence>
<comment type="caution">
    <text evidence="1">The sequence shown here is derived from an EMBL/GenBank/DDBJ whole genome shotgun (WGS) entry which is preliminary data.</text>
</comment>
<sequence length="60" mass="6350">MQSIGQLNIGGREGQRGKIIGWFYIGGCCALARNCGDGYKKRAPDGFAIIGALSLLITYG</sequence>
<dbReference type="AlphaFoldDB" id="A0A919XX15"/>
<reference evidence="1" key="1">
    <citation type="submission" date="2021-03" db="EMBL/GenBank/DDBJ databases">
        <title>Antimicrobial resistance genes in bacteria isolated from Japanese honey, and their potential for conferring macrolide and lincosamide resistance in the American foulbrood pathogen Paenibacillus larvae.</title>
        <authorList>
            <person name="Okamoto M."/>
            <person name="Kumagai M."/>
            <person name="Kanamori H."/>
            <person name="Takamatsu D."/>
        </authorList>
    </citation>
    <scope>NUCLEOTIDE SEQUENCE</scope>
    <source>
        <strain evidence="1">J41TS4</strain>
    </source>
</reference>
<keyword evidence="2" id="KW-1185">Reference proteome</keyword>
<dbReference type="Proteomes" id="UP000678895">
    <property type="component" value="Unassembled WGS sequence"/>
</dbReference>
<gene>
    <name evidence="1" type="ORF">J41TS4_02920</name>
</gene>